<comment type="caution">
    <text evidence="2">The sequence shown here is derived from an EMBL/GenBank/DDBJ whole genome shotgun (WGS) entry which is preliminary data.</text>
</comment>
<dbReference type="OrthoDB" id="8776561at2"/>
<gene>
    <name evidence="2" type="ORF">SAMN04489800_1881</name>
</gene>
<keyword evidence="2" id="KW-0449">Lipoprotein</keyword>
<organism evidence="2 3">
    <name type="scientific">Pseudomonas deceptionensis</name>
    <dbReference type="NCBI Taxonomy" id="882211"/>
    <lineage>
        <taxon>Bacteria</taxon>
        <taxon>Pseudomonadati</taxon>
        <taxon>Pseudomonadota</taxon>
        <taxon>Gammaproteobacteria</taxon>
        <taxon>Pseudomonadales</taxon>
        <taxon>Pseudomonadaceae</taxon>
        <taxon>Pseudomonas</taxon>
    </lineage>
</organism>
<evidence type="ECO:0000313" key="2">
    <source>
        <dbReference type="EMBL" id="SEE71614.1"/>
    </source>
</evidence>
<accession>A0A1H5L3Q6</accession>
<dbReference type="EMBL" id="FNUD01000002">
    <property type="protein sequence ID" value="SEE71614.1"/>
    <property type="molecule type" value="Genomic_DNA"/>
</dbReference>
<proteinExistence type="predicted"/>
<protein>
    <submittedName>
        <fullName evidence="2">Lipoprotein</fullName>
    </submittedName>
</protein>
<keyword evidence="1" id="KW-0732">Signal</keyword>
<dbReference type="Proteomes" id="UP000183613">
    <property type="component" value="Unassembled WGS sequence"/>
</dbReference>
<keyword evidence="3" id="KW-1185">Reference proteome</keyword>
<dbReference type="PROSITE" id="PS51257">
    <property type="entry name" value="PROKAR_LIPOPROTEIN"/>
    <property type="match status" value="1"/>
</dbReference>
<dbReference type="AlphaFoldDB" id="A0A1H5L3Q6"/>
<feature type="chain" id="PRO_5010169182" evidence="1">
    <location>
        <begin position="19"/>
        <end position="224"/>
    </location>
</feature>
<evidence type="ECO:0000256" key="1">
    <source>
        <dbReference type="SAM" id="SignalP"/>
    </source>
</evidence>
<sequence length="224" mass="24173">MMRVARPLVLLALLPVFAGCQMFSSKPADTTAGQTRLQGELVSSNGQLVFQPCVGQQRYVVRDSANTSLVQDASYMPDAPGKLFADIRGSFVASKAPGTDGEVELQQLYRLERSSTACQDPNFKQLTVHANGNGPAWEVQAGGKGMVLKRQGQPDLALPYVEEQVGDGRFSLSTEANNQRIELWVAPQRCTDSANGSVQHLGAELRINGQVQRGCGYFGGARND</sequence>
<evidence type="ECO:0000313" key="3">
    <source>
        <dbReference type="Proteomes" id="UP000183613"/>
    </source>
</evidence>
<feature type="signal peptide" evidence="1">
    <location>
        <begin position="1"/>
        <end position="18"/>
    </location>
</feature>
<reference evidence="2" key="1">
    <citation type="submission" date="2016-10" db="EMBL/GenBank/DDBJ databases">
        <authorList>
            <person name="Varghese N."/>
            <person name="Submissions S."/>
        </authorList>
    </citation>
    <scope>NUCLEOTIDE SEQUENCE [LARGE SCALE GENOMIC DNA]</scope>
    <source>
        <strain evidence="2">LMG 25555</strain>
    </source>
</reference>
<name>A0A1H5L3Q6_PSEDM</name>